<comment type="caution">
    <text evidence="2">The sequence shown here is derived from an EMBL/GenBank/DDBJ whole genome shotgun (WGS) entry which is preliminary data.</text>
</comment>
<dbReference type="RefSeq" id="WP_344433808.1">
    <property type="nucleotide sequence ID" value="NZ_BAAASL010000004.1"/>
</dbReference>
<reference evidence="3" key="1">
    <citation type="journal article" date="2019" name="Int. J. Syst. Evol. Microbiol.">
        <title>The Global Catalogue of Microorganisms (GCM) 10K type strain sequencing project: providing services to taxonomists for standard genome sequencing and annotation.</title>
        <authorList>
            <consortium name="The Broad Institute Genomics Platform"/>
            <consortium name="The Broad Institute Genome Sequencing Center for Infectious Disease"/>
            <person name="Wu L."/>
            <person name="Ma J."/>
        </authorList>
    </citation>
    <scope>NUCLEOTIDE SEQUENCE [LARGE SCALE GENOMIC DNA]</scope>
    <source>
        <strain evidence="3">JCM 4542</strain>
    </source>
</reference>
<sequence>MSPLSSSENLALVRAAYAAHRDRDLDAFLGVFAPDAEWVHPDGMADYGLGGTQRGHAGIKEFLARVPQHVGGMVLDPQEFIVSGDRVVVLGLRDVTNKRGRTRTLKFLHVWTVRDGKAVRMEDVFDTVAFQRLLQE</sequence>
<dbReference type="PANTHER" id="PTHR41252:SF1">
    <property type="entry name" value="BLR2505 PROTEIN"/>
    <property type="match status" value="1"/>
</dbReference>
<dbReference type="Pfam" id="PF12680">
    <property type="entry name" value="SnoaL_2"/>
    <property type="match status" value="1"/>
</dbReference>
<evidence type="ECO:0000313" key="2">
    <source>
        <dbReference type="EMBL" id="GAA2711366.1"/>
    </source>
</evidence>
<evidence type="ECO:0000259" key="1">
    <source>
        <dbReference type="Pfam" id="PF12680"/>
    </source>
</evidence>
<dbReference type="InterPro" id="IPR032710">
    <property type="entry name" value="NTF2-like_dom_sf"/>
</dbReference>
<gene>
    <name evidence="2" type="ORF">GCM10010315_13060</name>
</gene>
<keyword evidence="3" id="KW-1185">Reference proteome</keyword>
<dbReference type="EMBL" id="BAAASL010000004">
    <property type="protein sequence ID" value="GAA2711366.1"/>
    <property type="molecule type" value="Genomic_DNA"/>
</dbReference>
<dbReference type="Gene3D" id="3.10.450.50">
    <property type="match status" value="1"/>
</dbReference>
<dbReference type="InterPro" id="IPR037401">
    <property type="entry name" value="SnoaL-like"/>
</dbReference>
<protein>
    <submittedName>
        <fullName evidence="2">Nuclear transport factor 2 family protein</fullName>
    </submittedName>
</protein>
<name>A0ABP6G3I6_9ACTN</name>
<dbReference type="SUPFAM" id="SSF54427">
    <property type="entry name" value="NTF2-like"/>
    <property type="match status" value="1"/>
</dbReference>
<feature type="domain" description="SnoaL-like" evidence="1">
    <location>
        <begin position="13"/>
        <end position="121"/>
    </location>
</feature>
<dbReference type="Proteomes" id="UP001500886">
    <property type="component" value="Unassembled WGS sequence"/>
</dbReference>
<evidence type="ECO:0000313" key="3">
    <source>
        <dbReference type="Proteomes" id="UP001500886"/>
    </source>
</evidence>
<proteinExistence type="predicted"/>
<organism evidence="2 3">
    <name type="scientific">Streptomyces luteosporeus</name>
    <dbReference type="NCBI Taxonomy" id="173856"/>
    <lineage>
        <taxon>Bacteria</taxon>
        <taxon>Bacillati</taxon>
        <taxon>Actinomycetota</taxon>
        <taxon>Actinomycetes</taxon>
        <taxon>Kitasatosporales</taxon>
        <taxon>Streptomycetaceae</taxon>
        <taxon>Streptomyces</taxon>
    </lineage>
</organism>
<accession>A0ABP6G3I6</accession>
<dbReference type="PANTHER" id="PTHR41252">
    <property type="entry name" value="BLR2505 PROTEIN"/>
    <property type="match status" value="1"/>
</dbReference>